<dbReference type="InterPro" id="IPR035427">
    <property type="entry name" value="Tim10-like_dom_sf"/>
</dbReference>
<reference evidence="10 11" key="1">
    <citation type="journal article" date="2018" name="Sci. Rep.">
        <title>Genomic signatures of local adaptation to the degree of environmental predictability in rotifers.</title>
        <authorList>
            <person name="Franch-Gras L."/>
            <person name="Hahn C."/>
            <person name="Garcia-Roger E.M."/>
            <person name="Carmona M.J."/>
            <person name="Serra M."/>
            <person name="Gomez A."/>
        </authorList>
    </citation>
    <scope>NUCLEOTIDE SEQUENCE [LARGE SCALE GENOMIC DNA]</scope>
    <source>
        <strain evidence="10">HYR1</strain>
    </source>
</reference>
<sequence length="91" mass="10670">MQSPNAQNFEDTIPAIKEFIKQYNKIAEICFNDCVNDFTSRKVLNTEDTCVTNCLEKYLKMNQRVSMRFQEHQMLINENQVVAAQKMGLFK</sequence>
<evidence type="ECO:0000256" key="8">
    <source>
        <dbReference type="RuleBase" id="RU367043"/>
    </source>
</evidence>
<feature type="domain" description="Tim10-like" evidence="9">
    <location>
        <begin position="15"/>
        <end position="71"/>
    </location>
</feature>
<evidence type="ECO:0000256" key="3">
    <source>
        <dbReference type="ARBA" id="ARBA00022833"/>
    </source>
</evidence>
<keyword evidence="8" id="KW-0143">Chaperone</keyword>
<dbReference type="Pfam" id="PF02953">
    <property type="entry name" value="zf-Tim10_DDP"/>
    <property type="match status" value="1"/>
</dbReference>
<dbReference type="GO" id="GO:0015031">
    <property type="term" value="P:protein transport"/>
    <property type="evidence" value="ECO:0007669"/>
    <property type="project" value="UniProtKB-KW"/>
</dbReference>
<comment type="domain">
    <text evidence="8">The twin CX3C motif contains 4 conserved Cys residues that form 2 disulfide bonds in the mitochondrial intermembrane space.</text>
</comment>
<evidence type="ECO:0000256" key="6">
    <source>
        <dbReference type="ARBA" id="ARBA00023128"/>
    </source>
</evidence>
<evidence type="ECO:0000259" key="9">
    <source>
        <dbReference type="Pfam" id="PF02953"/>
    </source>
</evidence>
<dbReference type="SUPFAM" id="SSF144122">
    <property type="entry name" value="Tim10-like"/>
    <property type="match status" value="1"/>
</dbReference>
<comment type="similarity">
    <text evidence="8">Belongs to the small Tim family.</text>
</comment>
<keyword evidence="8" id="KW-0999">Mitochondrion inner membrane</keyword>
<keyword evidence="3" id="KW-0862">Zinc</keyword>
<dbReference type="PANTHER" id="PTHR13172">
    <property type="entry name" value="MITOCHONDRIAL IMPORT INNER MEMBRANE TRANSLOCASE SUBUNIT TIM9B"/>
    <property type="match status" value="1"/>
</dbReference>
<proteinExistence type="inferred from homology"/>
<keyword evidence="7 8" id="KW-1015">Disulfide bond</keyword>
<accession>A0A3M7P5M6</accession>
<evidence type="ECO:0000313" key="10">
    <source>
        <dbReference type="EMBL" id="RMZ94229.1"/>
    </source>
</evidence>
<organism evidence="10 11">
    <name type="scientific">Brachionus plicatilis</name>
    <name type="common">Marine rotifer</name>
    <name type="synonym">Brachionus muelleri</name>
    <dbReference type="NCBI Taxonomy" id="10195"/>
    <lineage>
        <taxon>Eukaryota</taxon>
        <taxon>Metazoa</taxon>
        <taxon>Spiralia</taxon>
        <taxon>Gnathifera</taxon>
        <taxon>Rotifera</taxon>
        <taxon>Eurotatoria</taxon>
        <taxon>Monogononta</taxon>
        <taxon>Pseudotrocha</taxon>
        <taxon>Ploima</taxon>
        <taxon>Brachionidae</taxon>
        <taxon>Brachionus</taxon>
    </lineage>
</organism>
<dbReference type="InterPro" id="IPR004217">
    <property type="entry name" value="Tim10-like"/>
</dbReference>
<keyword evidence="5 8" id="KW-0811">Translocation</keyword>
<dbReference type="OrthoDB" id="1551503at2759"/>
<comment type="subcellular location">
    <subcellularLocation>
        <location evidence="8">Mitochondrion inner membrane</location>
        <topology evidence="8">Peripheral membrane protein</topology>
        <orientation evidence="8">Intermembrane side</orientation>
    </subcellularLocation>
</comment>
<evidence type="ECO:0000313" key="11">
    <source>
        <dbReference type="Proteomes" id="UP000276133"/>
    </source>
</evidence>
<protein>
    <recommendedName>
        <fullName evidence="8">Mitochondrial import inner membrane translocase subunit</fullName>
    </recommendedName>
</protein>
<keyword evidence="2" id="KW-0479">Metal-binding</keyword>
<keyword evidence="4 8" id="KW-0653">Protein transport</keyword>
<dbReference type="EMBL" id="REGN01013211">
    <property type="protein sequence ID" value="RMZ94229.1"/>
    <property type="molecule type" value="Genomic_DNA"/>
</dbReference>
<dbReference type="STRING" id="10195.A0A3M7P5M6"/>
<name>A0A3M7P5M6_BRAPC</name>
<comment type="caution">
    <text evidence="10">The sequence shown here is derived from an EMBL/GenBank/DDBJ whole genome shotgun (WGS) entry which is preliminary data.</text>
</comment>
<dbReference type="GO" id="GO:0005743">
    <property type="term" value="C:mitochondrial inner membrane"/>
    <property type="evidence" value="ECO:0007669"/>
    <property type="project" value="UniProtKB-SubCell"/>
</dbReference>
<keyword evidence="11" id="KW-1185">Reference proteome</keyword>
<gene>
    <name evidence="10" type="ORF">BpHYR1_053276</name>
</gene>
<comment type="function">
    <text evidence="8">Mitochondrial intermembrane chaperone that participates in the import and insertion of some multi-pass transmembrane proteins into the mitochondrial inner membrane. Also required for the transfer of beta-barrel precursors from the TOM complex to the sorting and assembly machinery (SAM complex) of the outer membrane. Acts as a chaperone-like protein that protects the hydrophobic precursors from aggregation and guide them through the mitochondrial intermembrane space.</text>
</comment>
<dbReference type="AlphaFoldDB" id="A0A3M7P5M6"/>
<evidence type="ECO:0000256" key="1">
    <source>
        <dbReference type="ARBA" id="ARBA00022448"/>
    </source>
</evidence>
<evidence type="ECO:0000256" key="5">
    <source>
        <dbReference type="ARBA" id="ARBA00023010"/>
    </source>
</evidence>
<evidence type="ECO:0000256" key="4">
    <source>
        <dbReference type="ARBA" id="ARBA00022927"/>
    </source>
</evidence>
<dbReference type="GO" id="GO:0046872">
    <property type="term" value="F:metal ion binding"/>
    <property type="evidence" value="ECO:0007669"/>
    <property type="project" value="UniProtKB-KW"/>
</dbReference>
<evidence type="ECO:0000256" key="7">
    <source>
        <dbReference type="ARBA" id="ARBA00023157"/>
    </source>
</evidence>
<keyword evidence="6 8" id="KW-0496">Mitochondrion</keyword>
<dbReference type="Proteomes" id="UP000276133">
    <property type="component" value="Unassembled WGS sequence"/>
</dbReference>
<keyword evidence="1 8" id="KW-0813">Transport</keyword>
<dbReference type="InterPro" id="IPR050673">
    <property type="entry name" value="Mito_inner_translocase_sub"/>
</dbReference>
<evidence type="ECO:0000256" key="2">
    <source>
        <dbReference type="ARBA" id="ARBA00022723"/>
    </source>
</evidence>
<comment type="subunit">
    <text evidence="8">Heterohexamer.</text>
</comment>
<dbReference type="Gene3D" id="1.10.287.810">
    <property type="entry name" value="Mitochondrial import inner membrane translocase subunit tim13 like domains"/>
    <property type="match status" value="1"/>
</dbReference>
<keyword evidence="8" id="KW-0472">Membrane</keyword>